<evidence type="ECO:0000256" key="11">
    <source>
        <dbReference type="ARBA" id="ARBA00023008"/>
    </source>
</evidence>
<dbReference type="GO" id="GO:0012505">
    <property type="term" value="C:endomembrane system"/>
    <property type="evidence" value="ECO:0007669"/>
    <property type="project" value="UniProtKB-SubCell"/>
</dbReference>
<dbReference type="GO" id="GO:0005524">
    <property type="term" value="F:ATP binding"/>
    <property type="evidence" value="ECO:0007669"/>
    <property type="project" value="UniProtKB-KW"/>
</dbReference>
<dbReference type="PANTHER" id="PTHR43520:SF8">
    <property type="entry name" value="P-TYPE CU(+) TRANSPORTER"/>
    <property type="match status" value="1"/>
</dbReference>
<evidence type="ECO:0000256" key="14">
    <source>
        <dbReference type="ARBA" id="ARBA00049289"/>
    </source>
</evidence>
<keyword evidence="11" id="KW-0186">Copper</keyword>
<feature type="transmembrane region" description="Helical" evidence="15">
    <location>
        <begin position="173"/>
        <end position="198"/>
    </location>
</feature>
<keyword evidence="7" id="KW-0187">Copper transport</keyword>
<dbReference type="NCBIfam" id="TIGR01494">
    <property type="entry name" value="ATPase_P-type"/>
    <property type="match status" value="1"/>
</dbReference>
<dbReference type="EMBL" id="LCAP01000001">
    <property type="protein sequence ID" value="KKR91851.1"/>
    <property type="molecule type" value="Genomic_DNA"/>
</dbReference>
<keyword evidence="6" id="KW-0547">Nucleotide-binding</keyword>
<dbReference type="FunFam" id="3.40.50.1000:FF:000144">
    <property type="entry name" value="copper-transporting ATPase 1 isoform X2"/>
    <property type="match status" value="1"/>
</dbReference>
<comment type="catalytic activity">
    <reaction evidence="14">
        <text>Cu(+)(in) + ATP + H2O = Cu(+)(out) + ADP + phosphate + H(+)</text>
        <dbReference type="Rhea" id="RHEA:25792"/>
        <dbReference type="ChEBI" id="CHEBI:15377"/>
        <dbReference type="ChEBI" id="CHEBI:15378"/>
        <dbReference type="ChEBI" id="CHEBI:30616"/>
        <dbReference type="ChEBI" id="CHEBI:43474"/>
        <dbReference type="ChEBI" id="CHEBI:49552"/>
        <dbReference type="ChEBI" id="CHEBI:456216"/>
        <dbReference type="EC" id="7.2.2.8"/>
    </reaction>
</comment>
<dbReference type="EC" id="7.2.2.8" evidence="2"/>
<dbReference type="PANTHER" id="PTHR43520">
    <property type="entry name" value="ATP7, ISOFORM B"/>
    <property type="match status" value="1"/>
</dbReference>
<dbReference type="InterPro" id="IPR023214">
    <property type="entry name" value="HAD_sf"/>
</dbReference>
<evidence type="ECO:0000256" key="4">
    <source>
        <dbReference type="ARBA" id="ARBA00022692"/>
    </source>
</evidence>
<dbReference type="GO" id="GO:0055070">
    <property type="term" value="P:copper ion homeostasis"/>
    <property type="evidence" value="ECO:0007669"/>
    <property type="project" value="TreeGrafter"/>
</dbReference>
<dbReference type="InterPro" id="IPR023299">
    <property type="entry name" value="ATPase_P-typ_cyto_dom_N"/>
</dbReference>
<keyword evidence="3" id="KW-0813">Transport</keyword>
<evidence type="ECO:0000256" key="5">
    <source>
        <dbReference type="ARBA" id="ARBA00022723"/>
    </source>
</evidence>
<organism evidence="16 17">
    <name type="scientific">Candidatus Falkowbacteria bacterium GW2011_GWA2_41_14</name>
    <dbReference type="NCBI Taxonomy" id="1618635"/>
    <lineage>
        <taxon>Bacteria</taxon>
        <taxon>Candidatus Falkowiibacteriota</taxon>
    </lineage>
</organism>
<evidence type="ECO:0000256" key="7">
    <source>
        <dbReference type="ARBA" id="ARBA00022796"/>
    </source>
</evidence>
<evidence type="ECO:0000256" key="6">
    <source>
        <dbReference type="ARBA" id="ARBA00022741"/>
    </source>
</evidence>
<dbReference type="Gene3D" id="3.40.50.1000">
    <property type="entry name" value="HAD superfamily/HAD-like"/>
    <property type="match status" value="1"/>
</dbReference>
<evidence type="ECO:0000256" key="12">
    <source>
        <dbReference type="ARBA" id="ARBA00023065"/>
    </source>
</evidence>
<keyword evidence="4 15" id="KW-0812">Transmembrane</keyword>
<accession>A0A0G0UWG1</accession>
<keyword evidence="5" id="KW-0479">Metal-binding</keyword>
<evidence type="ECO:0000256" key="13">
    <source>
        <dbReference type="ARBA" id="ARBA00023136"/>
    </source>
</evidence>
<feature type="transmembrane region" description="Helical" evidence="15">
    <location>
        <begin position="204"/>
        <end position="224"/>
    </location>
</feature>
<dbReference type="InterPro" id="IPR036412">
    <property type="entry name" value="HAD-like_sf"/>
</dbReference>
<evidence type="ECO:0000256" key="15">
    <source>
        <dbReference type="SAM" id="Phobius"/>
    </source>
</evidence>
<evidence type="ECO:0000313" key="17">
    <source>
        <dbReference type="Proteomes" id="UP000034190"/>
    </source>
</evidence>
<reference evidence="16 17" key="1">
    <citation type="journal article" date="2015" name="Nature">
        <title>rRNA introns, odd ribosomes, and small enigmatic genomes across a large radiation of phyla.</title>
        <authorList>
            <person name="Brown C.T."/>
            <person name="Hug L.A."/>
            <person name="Thomas B.C."/>
            <person name="Sharon I."/>
            <person name="Castelle C.J."/>
            <person name="Singh A."/>
            <person name="Wilkins M.J."/>
            <person name="Williams K.H."/>
            <person name="Banfield J.F."/>
        </authorList>
    </citation>
    <scope>NUCLEOTIDE SEQUENCE [LARGE SCALE GENOMIC DNA]</scope>
</reference>
<name>A0A0G0UWG1_9BACT</name>
<dbReference type="Proteomes" id="UP000034190">
    <property type="component" value="Unassembled WGS sequence"/>
</dbReference>
<protein>
    <recommendedName>
        <fullName evidence="2">P-type Cu(+) transporter</fullName>
        <ecNumber evidence="2">7.2.2.8</ecNumber>
    </recommendedName>
</protein>
<dbReference type="GO" id="GO:0005507">
    <property type="term" value="F:copper ion binding"/>
    <property type="evidence" value="ECO:0007669"/>
    <property type="project" value="TreeGrafter"/>
</dbReference>
<dbReference type="GO" id="GO:0043682">
    <property type="term" value="F:P-type divalent copper transporter activity"/>
    <property type="evidence" value="ECO:0007669"/>
    <property type="project" value="TreeGrafter"/>
</dbReference>
<proteinExistence type="predicted"/>
<feature type="transmembrane region" description="Helical" evidence="15">
    <location>
        <begin position="231"/>
        <end position="252"/>
    </location>
</feature>
<comment type="subcellular location">
    <subcellularLocation>
        <location evidence="1">Endomembrane system</location>
        <topology evidence="1">Multi-pass membrane protein</topology>
    </subcellularLocation>
</comment>
<keyword evidence="8" id="KW-0067">ATP-binding</keyword>
<keyword evidence="13 15" id="KW-0472">Membrane</keyword>
<evidence type="ECO:0000256" key="1">
    <source>
        <dbReference type="ARBA" id="ARBA00004127"/>
    </source>
</evidence>
<dbReference type="GO" id="GO:0140581">
    <property type="term" value="F:P-type monovalent copper transporter activity"/>
    <property type="evidence" value="ECO:0007669"/>
    <property type="project" value="UniProtKB-EC"/>
</dbReference>
<dbReference type="Gene3D" id="3.40.1110.10">
    <property type="entry name" value="Calcium-transporting ATPase, cytoplasmic domain N"/>
    <property type="match status" value="1"/>
</dbReference>
<evidence type="ECO:0000256" key="10">
    <source>
        <dbReference type="ARBA" id="ARBA00022989"/>
    </source>
</evidence>
<dbReference type="InterPro" id="IPR001757">
    <property type="entry name" value="P_typ_ATPase"/>
</dbReference>
<keyword evidence="9" id="KW-1278">Translocase</keyword>
<dbReference type="GO" id="GO:0016887">
    <property type="term" value="F:ATP hydrolysis activity"/>
    <property type="evidence" value="ECO:0007669"/>
    <property type="project" value="InterPro"/>
</dbReference>
<comment type="caution">
    <text evidence="16">The sequence shown here is derived from an EMBL/GenBank/DDBJ whole genome shotgun (WGS) entry which is preliminary data.</text>
</comment>
<keyword evidence="10 15" id="KW-1133">Transmembrane helix</keyword>
<dbReference type="PATRIC" id="fig|1618635.3.peg.33"/>
<dbReference type="Pfam" id="PF00702">
    <property type="entry name" value="Hydrolase"/>
    <property type="match status" value="1"/>
</dbReference>
<gene>
    <name evidence="16" type="ORF">UU43_C0001G0031</name>
</gene>
<sequence length="260" mass="27804">MITEVAKLDLEKIRRKIHKLEEQGKTVMTLATDKEIIGAVAVADTVKETSKEAVAKLTKMGLAVYMITGDNECTAKAIAREIGITNVLAEVLPEDKANEVKKLQAGGQKVGMVGDGINDAPALAQADLGIAMGSGTDVAMETGGIVIVKNDLNDVISAIQLSKETMAKIKQNMFFALFYNVIGIPIAARVFAFAGLILKPELAGLAMALSSISVVTNSLSLKYFRPGEKNYLSITAPIIMVVLFSFIFFEFARLSSAGMK</sequence>
<evidence type="ECO:0000256" key="8">
    <source>
        <dbReference type="ARBA" id="ARBA00022840"/>
    </source>
</evidence>
<dbReference type="PRINTS" id="PR00119">
    <property type="entry name" value="CATATPASE"/>
</dbReference>
<dbReference type="GO" id="GO:0016020">
    <property type="term" value="C:membrane"/>
    <property type="evidence" value="ECO:0007669"/>
    <property type="project" value="InterPro"/>
</dbReference>
<evidence type="ECO:0000256" key="9">
    <source>
        <dbReference type="ARBA" id="ARBA00022967"/>
    </source>
</evidence>
<evidence type="ECO:0000313" key="16">
    <source>
        <dbReference type="EMBL" id="KKR91851.1"/>
    </source>
</evidence>
<dbReference type="AlphaFoldDB" id="A0A0G0UWG1"/>
<keyword evidence="12" id="KW-0406">Ion transport</keyword>
<evidence type="ECO:0000256" key="3">
    <source>
        <dbReference type="ARBA" id="ARBA00022448"/>
    </source>
</evidence>
<dbReference type="SUPFAM" id="SSF56784">
    <property type="entry name" value="HAD-like"/>
    <property type="match status" value="1"/>
</dbReference>
<evidence type="ECO:0000256" key="2">
    <source>
        <dbReference type="ARBA" id="ARBA00012517"/>
    </source>
</evidence>